<protein>
    <recommendedName>
        <fullName evidence="4">YMGG-like Gly-zipper domain-containing protein</fullName>
    </recommendedName>
</protein>
<proteinExistence type="predicted"/>
<keyword evidence="3" id="KW-1185">Reference proteome</keyword>
<feature type="chain" id="PRO_5026195251" description="YMGG-like Gly-zipper domain-containing protein" evidence="1">
    <location>
        <begin position="22"/>
        <end position="65"/>
    </location>
</feature>
<evidence type="ECO:0000313" key="2">
    <source>
        <dbReference type="EMBL" id="QIK40321.1"/>
    </source>
</evidence>
<dbReference type="PROSITE" id="PS51257">
    <property type="entry name" value="PROKAR_LIPOPROTEIN"/>
    <property type="match status" value="1"/>
</dbReference>
<dbReference type="EMBL" id="CP049811">
    <property type="protein sequence ID" value="QIK40321.1"/>
    <property type="molecule type" value="Genomic_DNA"/>
</dbReference>
<keyword evidence="1" id="KW-0732">Signal</keyword>
<evidence type="ECO:0000313" key="3">
    <source>
        <dbReference type="Proteomes" id="UP000500791"/>
    </source>
</evidence>
<sequence length="65" mass="5763">MSISKMLSAGAVGFLLLTSVAGCEVATGAAVGAGIGAVGAEATGNDVEDGAAVGGLVGAGVGAAN</sequence>
<gene>
    <name evidence="2" type="ORF">G8E03_05800</name>
</gene>
<dbReference type="Proteomes" id="UP000500791">
    <property type="component" value="Chromosome"/>
</dbReference>
<dbReference type="KEGG" id="mon:G8E03_05800"/>
<dbReference type="AlphaFoldDB" id="A0A6G7VJX0"/>
<feature type="signal peptide" evidence="1">
    <location>
        <begin position="1"/>
        <end position="21"/>
    </location>
</feature>
<dbReference type="RefSeq" id="WP_166189653.1">
    <property type="nucleotide sequence ID" value="NZ_CP049811.1"/>
</dbReference>
<organism evidence="2 3">
    <name type="scientific">Pontivivens nitratireducens</name>
    <dbReference type="NCBI Taxonomy" id="2758038"/>
    <lineage>
        <taxon>Bacteria</taxon>
        <taxon>Pseudomonadati</taxon>
        <taxon>Pseudomonadota</taxon>
        <taxon>Alphaproteobacteria</taxon>
        <taxon>Rhodobacterales</taxon>
        <taxon>Paracoccaceae</taxon>
        <taxon>Pontivivens</taxon>
    </lineage>
</organism>
<evidence type="ECO:0008006" key="4">
    <source>
        <dbReference type="Google" id="ProtNLM"/>
    </source>
</evidence>
<name>A0A6G7VJX0_9RHOB</name>
<evidence type="ECO:0000256" key="1">
    <source>
        <dbReference type="SAM" id="SignalP"/>
    </source>
</evidence>
<reference evidence="2 3" key="1">
    <citation type="submission" date="2020-03" db="EMBL/GenBank/DDBJ databases">
        <title>Complete genome sequence of Monaibacterium sp. ALG8 with diverse plasmids.</title>
        <authorList>
            <person name="Sun C."/>
        </authorList>
    </citation>
    <scope>NUCLEOTIDE SEQUENCE [LARGE SCALE GENOMIC DNA]</scope>
    <source>
        <strain evidence="2 3">ALG8</strain>
    </source>
</reference>
<accession>A0A6G7VJX0</accession>